<reference evidence="2 3" key="1">
    <citation type="submission" date="2024-08" db="EMBL/GenBank/DDBJ databases">
        <authorList>
            <person name="Cucini C."/>
            <person name="Frati F."/>
        </authorList>
    </citation>
    <scope>NUCLEOTIDE SEQUENCE [LARGE SCALE GENOMIC DNA]</scope>
</reference>
<proteinExistence type="predicted"/>
<feature type="signal peptide" evidence="1">
    <location>
        <begin position="1"/>
        <end position="19"/>
    </location>
</feature>
<organism evidence="2 3">
    <name type="scientific">Orchesella dallaii</name>
    <dbReference type="NCBI Taxonomy" id="48710"/>
    <lineage>
        <taxon>Eukaryota</taxon>
        <taxon>Metazoa</taxon>
        <taxon>Ecdysozoa</taxon>
        <taxon>Arthropoda</taxon>
        <taxon>Hexapoda</taxon>
        <taxon>Collembola</taxon>
        <taxon>Entomobryomorpha</taxon>
        <taxon>Entomobryoidea</taxon>
        <taxon>Orchesellidae</taxon>
        <taxon>Orchesellinae</taxon>
        <taxon>Orchesella</taxon>
    </lineage>
</organism>
<keyword evidence="3" id="KW-1185">Reference proteome</keyword>
<evidence type="ECO:0008006" key="4">
    <source>
        <dbReference type="Google" id="ProtNLM"/>
    </source>
</evidence>
<feature type="chain" id="PRO_5045593460" description="Protein quiver" evidence="1">
    <location>
        <begin position="20"/>
        <end position="218"/>
    </location>
</feature>
<comment type="caution">
    <text evidence="2">The sequence shown here is derived from an EMBL/GenBank/DDBJ whole genome shotgun (WGS) entry which is preliminary data.</text>
</comment>
<sequence>MKGIISFVALTLAINCAEGLKCYNCAYLDNKLPSSLALQIPAESSCKPGKKPDKKLLVDCSNIIYNRSGSNGTGALNMLTNVLGDDSPLLVAPNQVNGTNFTYTYTCAKLSYDGDFVPRHSGSKMKAMFRSCIRKYVPTNTTFQQQCQAGKMDKVNIQDSYVRANVFNMALGPYMNHSKTDVSICTCNKDECNGALENAQISIFLMIVGIVGILFRQI</sequence>
<keyword evidence="1" id="KW-0732">Signal</keyword>
<dbReference type="Proteomes" id="UP001642540">
    <property type="component" value="Unassembled WGS sequence"/>
</dbReference>
<protein>
    <recommendedName>
        <fullName evidence="4">Protein quiver</fullName>
    </recommendedName>
</protein>
<gene>
    <name evidence="2" type="ORF">ODALV1_LOCUS3197</name>
</gene>
<accession>A0ABP1PWC7</accession>
<evidence type="ECO:0000313" key="2">
    <source>
        <dbReference type="EMBL" id="CAL8075506.1"/>
    </source>
</evidence>
<evidence type="ECO:0000256" key="1">
    <source>
        <dbReference type="SAM" id="SignalP"/>
    </source>
</evidence>
<name>A0ABP1PWC7_9HEXA</name>
<evidence type="ECO:0000313" key="3">
    <source>
        <dbReference type="Proteomes" id="UP001642540"/>
    </source>
</evidence>
<dbReference type="EMBL" id="CAXLJM020000008">
    <property type="protein sequence ID" value="CAL8075506.1"/>
    <property type="molecule type" value="Genomic_DNA"/>
</dbReference>